<comment type="subcellular location">
    <subcellularLocation>
        <location evidence="2">Cell membrane</location>
        <topology evidence="2">Multi-pass membrane protein</topology>
    </subcellularLocation>
</comment>
<evidence type="ECO:0000256" key="8">
    <source>
        <dbReference type="ARBA" id="ARBA00022801"/>
    </source>
</evidence>
<keyword evidence="5 15" id="KW-0645">Protease</keyword>
<evidence type="ECO:0000256" key="12">
    <source>
        <dbReference type="ARBA" id="ARBA00023136"/>
    </source>
</evidence>
<comment type="caution">
    <text evidence="15">The sequence shown here is derived from an EMBL/GenBank/DDBJ whole genome shotgun (WGS) entry which is preliminary data.</text>
</comment>
<evidence type="ECO:0000256" key="5">
    <source>
        <dbReference type="ARBA" id="ARBA00022670"/>
    </source>
</evidence>
<accession>A0ABT2ENH2</accession>
<keyword evidence="8" id="KW-0378">Hydrolase</keyword>
<name>A0ABT2ENH2_9BACT</name>
<keyword evidence="4" id="KW-1003">Cell membrane</keyword>
<keyword evidence="16" id="KW-1185">Reference proteome</keyword>
<proteinExistence type="inferred from homology"/>
<evidence type="ECO:0000313" key="16">
    <source>
        <dbReference type="Proteomes" id="UP001204798"/>
    </source>
</evidence>
<gene>
    <name evidence="15" type="ORF">M2350_001917</name>
</gene>
<sequence length="225" mass="24796">MFGLGLDDLLRLAIWVPVFILAISIHEAAHAWAAWRLGDPTAVAQGRLTLNPKAHLDPLGTIAFIIAALSGFGFGWAKAVPVNPYNLRNPNRDMALIAAAGPASNVLQAFFWTATLAFFASLFSLFPATLRYALDPVLEFIAQVCIAGVFVNLGLAAFNLIPLPPLDGSRILRLFLPHEWRWRFDSLEMTGIGFILLIVLLWLGVLSVIWKPVFILGRWLIELAL</sequence>
<dbReference type="RefSeq" id="WP_259095975.1">
    <property type="nucleotide sequence ID" value="NZ_CP130454.1"/>
</dbReference>
<dbReference type="EMBL" id="JANUCP010000003">
    <property type="protein sequence ID" value="MCS3919504.1"/>
    <property type="molecule type" value="Genomic_DNA"/>
</dbReference>
<dbReference type="Pfam" id="PF02163">
    <property type="entry name" value="Peptidase_M50"/>
    <property type="match status" value="1"/>
</dbReference>
<evidence type="ECO:0000256" key="10">
    <source>
        <dbReference type="ARBA" id="ARBA00022989"/>
    </source>
</evidence>
<dbReference type="PANTHER" id="PTHR35864:SF1">
    <property type="entry name" value="ZINC METALLOPROTEASE YWHC-RELATED"/>
    <property type="match status" value="1"/>
</dbReference>
<evidence type="ECO:0000256" key="2">
    <source>
        <dbReference type="ARBA" id="ARBA00004651"/>
    </source>
</evidence>
<comment type="similarity">
    <text evidence="3">Belongs to the peptidase M50B family.</text>
</comment>
<dbReference type="PANTHER" id="PTHR35864">
    <property type="entry name" value="ZINC METALLOPROTEASE MJ0611-RELATED"/>
    <property type="match status" value="1"/>
</dbReference>
<feature type="transmembrane region" description="Helical" evidence="13">
    <location>
        <begin position="189"/>
        <end position="210"/>
    </location>
</feature>
<dbReference type="Proteomes" id="UP001204798">
    <property type="component" value="Unassembled WGS sequence"/>
</dbReference>
<reference evidence="15 16" key="1">
    <citation type="submission" date="2022-08" db="EMBL/GenBank/DDBJ databases">
        <title>Bacterial and archaeal communities from various locations to study Microbial Dark Matter (Phase II).</title>
        <authorList>
            <person name="Stepanauskas R."/>
        </authorList>
    </citation>
    <scope>NUCLEOTIDE SEQUENCE [LARGE SCALE GENOMIC DNA]</scope>
    <source>
        <strain evidence="15 16">PD1</strain>
    </source>
</reference>
<keyword evidence="6 13" id="KW-0812">Transmembrane</keyword>
<keyword evidence="9" id="KW-0862">Zinc</keyword>
<feature type="transmembrane region" description="Helical" evidence="13">
    <location>
        <begin position="140"/>
        <end position="161"/>
    </location>
</feature>
<keyword evidence="12 13" id="KW-0472">Membrane</keyword>
<evidence type="ECO:0000256" key="7">
    <source>
        <dbReference type="ARBA" id="ARBA00022723"/>
    </source>
</evidence>
<feature type="transmembrane region" description="Helical" evidence="13">
    <location>
        <begin position="109"/>
        <end position="128"/>
    </location>
</feature>
<dbReference type="InterPro" id="IPR052348">
    <property type="entry name" value="Metallopeptidase_M50B"/>
</dbReference>
<evidence type="ECO:0000256" key="4">
    <source>
        <dbReference type="ARBA" id="ARBA00022475"/>
    </source>
</evidence>
<evidence type="ECO:0000256" key="13">
    <source>
        <dbReference type="SAM" id="Phobius"/>
    </source>
</evidence>
<protein>
    <submittedName>
        <fullName evidence="15">Zn-dependent protease</fullName>
    </submittedName>
</protein>
<feature type="transmembrane region" description="Helical" evidence="13">
    <location>
        <begin position="56"/>
        <end position="77"/>
    </location>
</feature>
<evidence type="ECO:0000256" key="9">
    <source>
        <dbReference type="ARBA" id="ARBA00022833"/>
    </source>
</evidence>
<keyword evidence="11" id="KW-0482">Metalloprotease</keyword>
<feature type="transmembrane region" description="Helical" evidence="13">
    <location>
        <begin position="12"/>
        <end position="35"/>
    </location>
</feature>
<evidence type="ECO:0000256" key="1">
    <source>
        <dbReference type="ARBA" id="ARBA00001947"/>
    </source>
</evidence>
<evidence type="ECO:0000256" key="3">
    <source>
        <dbReference type="ARBA" id="ARBA00007931"/>
    </source>
</evidence>
<organism evidence="15 16">
    <name type="scientific">Candidatus Fervidibacter sacchari</name>
    <dbReference type="NCBI Taxonomy" id="1448929"/>
    <lineage>
        <taxon>Bacteria</taxon>
        <taxon>Candidatus Fervidibacterota</taxon>
        <taxon>Candidatus Fervidibacter</taxon>
    </lineage>
</organism>
<dbReference type="InterPro" id="IPR008915">
    <property type="entry name" value="Peptidase_M50"/>
</dbReference>
<keyword evidence="7" id="KW-0479">Metal-binding</keyword>
<feature type="domain" description="Peptidase M50" evidence="14">
    <location>
        <begin position="18"/>
        <end position="189"/>
    </location>
</feature>
<evidence type="ECO:0000259" key="14">
    <source>
        <dbReference type="Pfam" id="PF02163"/>
    </source>
</evidence>
<evidence type="ECO:0000256" key="6">
    <source>
        <dbReference type="ARBA" id="ARBA00022692"/>
    </source>
</evidence>
<dbReference type="CDD" id="cd06158">
    <property type="entry name" value="S2P-M50_like_1"/>
    <property type="match status" value="1"/>
</dbReference>
<dbReference type="GO" id="GO:0006508">
    <property type="term" value="P:proteolysis"/>
    <property type="evidence" value="ECO:0007669"/>
    <property type="project" value="UniProtKB-KW"/>
</dbReference>
<dbReference type="InterPro" id="IPR044537">
    <property type="entry name" value="Rip2-like"/>
</dbReference>
<dbReference type="GO" id="GO:0008233">
    <property type="term" value="F:peptidase activity"/>
    <property type="evidence" value="ECO:0007669"/>
    <property type="project" value="UniProtKB-KW"/>
</dbReference>
<keyword evidence="10 13" id="KW-1133">Transmembrane helix</keyword>
<evidence type="ECO:0000256" key="11">
    <source>
        <dbReference type="ARBA" id="ARBA00023049"/>
    </source>
</evidence>
<evidence type="ECO:0000313" key="15">
    <source>
        <dbReference type="EMBL" id="MCS3919504.1"/>
    </source>
</evidence>
<comment type="cofactor">
    <cofactor evidence="1">
        <name>Zn(2+)</name>
        <dbReference type="ChEBI" id="CHEBI:29105"/>
    </cofactor>
</comment>